<dbReference type="GO" id="GO:0044233">
    <property type="term" value="C:mitochondria-associated endoplasmic reticulum membrane contact site"/>
    <property type="evidence" value="ECO:0007669"/>
    <property type="project" value="TreeGrafter"/>
</dbReference>
<dbReference type="GO" id="GO:0005783">
    <property type="term" value="C:endoplasmic reticulum"/>
    <property type="evidence" value="ECO:0007669"/>
    <property type="project" value="TreeGrafter"/>
</dbReference>
<accession>L8XZU7</accession>
<dbReference type="AlphaFoldDB" id="L8XZU7"/>
<reference evidence="11" key="1">
    <citation type="submission" date="2012-07" db="EMBL/GenBank/DDBJ databases">
        <title>Genome of the Chinese tree shrew, a rising model animal genetically related to primates.</title>
        <authorList>
            <person name="Zhang G."/>
            <person name="Fan Y."/>
            <person name="Yao Y."/>
            <person name="Huang Z."/>
        </authorList>
    </citation>
    <scope>NUCLEOTIDE SEQUENCE [LARGE SCALE GENOMIC DNA]</scope>
</reference>
<dbReference type="FunCoup" id="L8XZU7">
    <property type="interactions" value="24"/>
</dbReference>
<keyword evidence="4" id="KW-1000">Mitochondrion outer membrane</keyword>
<dbReference type="PANTHER" id="PTHR21128">
    <property type="entry name" value="FETAL AND ADULT TESTIS-EXPRESSED TRANSCRIPT PROTEIN"/>
    <property type="match status" value="1"/>
</dbReference>
<dbReference type="InParanoid" id="L8XZU7"/>
<evidence type="ECO:0000256" key="8">
    <source>
        <dbReference type="SAM" id="Phobius"/>
    </source>
</evidence>
<keyword evidence="7 8" id="KW-0472">Membrane</keyword>
<comment type="subcellular location">
    <subcellularLocation>
        <location evidence="1">Membrane</location>
        <topology evidence="1">Single-pass membrane protein</topology>
    </subcellularLocation>
    <subcellularLocation>
        <location evidence="2">Mitochondrion outer membrane</location>
    </subcellularLocation>
</comment>
<dbReference type="InterPro" id="IPR039433">
    <property type="entry name" value="Mff-like_dom"/>
</dbReference>
<evidence type="ECO:0000256" key="7">
    <source>
        <dbReference type="ARBA" id="ARBA00023136"/>
    </source>
</evidence>
<reference evidence="11" key="2">
    <citation type="journal article" date="2013" name="Nat. Commun.">
        <title>Genome of the Chinese tree shrew.</title>
        <authorList>
            <person name="Fan Y."/>
            <person name="Huang Z.Y."/>
            <person name="Cao C.C."/>
            <person name="Chen C.S."/>
            <person name="Chen Y.X."/>
            <person name="Fan D.D."/>
            <person name="He J."/>
            <person name="Hou H.L."/>
            <person name="Hu L."/>
            <person name="Hu X.T."/>
            <person name="Jiang X.T."/>
            <person name="Lai R."/>
            <person name="Lang Y.S."/>
            <person name="Liang B."/>
            <person name="Liao S.G."/>
            <person name="Mu D."/>
            <person name="Ma Y.Y."/>
            <person name="Niu Y.Y."/>
            <person name="Sun X.Q."/>
            <person name="Xia J.Q."/>
            <person name="Xiao J."/>
            <person name="Xiong Z.Q."/>
            <person name="Xu L."/>
            <person name="Yang L."/>
            <person name="Zhang Y."/>
            <person name="Zhao W."/>
            <person name="Zhao X.D."/>
            <person name="Zheng Y.T."/>
            <person name="Zhou J.M."/>
            <person name="Zhu Y.B."/>
            <person name="Zhang G.J."/>
            <person name="Wang J."/>
            <person name="Yao Y.G."/>
        </authorList>
    </citation>
    <scope>NUCLEOTIDE SEQUENCE [LARGE SCALE GENOMIC DNA]</scope>
</reference>
<dbReference type="GO" id="GO:0031625">
    <property type="term" value="F:ubiquitin protein ligase binding"/>
    <property type="evidence" value="ECO:0007669"/>
    <property type="project" value="TreeGrafter"/>
</dbReference>
<evidence type="ECO:0000256" key="1">
    <source>
        <dbReference type="ARBA" id="ARBA00004167"/>
    </source>
</evidence>
<evidence type="ECO:0000256" key="2">
    <source>
        <dbReference type="ARBA" id="ARBA00004294"/>
    </source>
</evidence>
<proteinExistence type="predicted"/>
<name>L8XZU7_TUPCH</name>
<dbReference type="GO" id="GO:0051562">
    <property type="term" value="P:negative regulation of mitochondrial calcium ion concentration"/>
    <property type="evidence" value="ECO:0007669"/>
    <property type="project" value="TreeGrafter"/>
</dbReference>
<dbReference type="InterPro" id="IPR039153">
    <property type="entry name" value="FATE1"/>
</dbReference>
<evidence type="ECO:0000256" key="6">
    <source>
        <dbReference type="ARBA" id="ARBA00023128"/>
    </source>
</evidence>
<protein>
    <submittedName>
        <fullName evidence="10">Fetal and adult testis-expressed transcript protein</fullName>
    </submittedName>
</protein>
<dbReference type="PANTHER" id="PTHR21128:SF0">
    <property type="entry name" value="FETAL AND ADULT TESTIS-EXPRESSED TRANSCRIPT PROTEIN"/>
    <property type="match status" value="1"/>
</dbReference>
<dbReference type="eggNOG" id="ENOG502SRT6">
    <property type="taxonomic scope" value="Eukaryota"/>
</dbReference>
<dbReference type="Pfam" id="PF05644">
    <property type="entry name" value="Miff"/>
    <property type="match status" value="1"/>
</dbReference>
<organism evidence="10 11">
    <name type="scientific">Tupaia chinensis</name>
    <name type="common">Chinese tree shrew</name>
    <name type="synonym">Tupaia belangeri chinensis</name>
    <dbReference type="NCBI Taxonomy" id="246437"/>
    <lineage>
        <taxon>Eukaryota</taxon>
        <taxon>Metazoa</taxon>
        <taxon>Chordata</taxon>
        <taxon>Craniata</taxon>
        <taxon>Vertebrata</taxon>
        <taxon>Euteleostomi</taxon>
        <taxon>Mammalia</taxon>
        <taxon>Eutheria</taxon>
        <taxon>Euarchontoglires</taxon>
        <taxon>Scandentia</taxon>
        <taxon>Tupaiidae</taxon>
        <taxon>Tupaia</taxon>
    </lineage>
</organism>
<keyword evidence="6" id="KW-0496">Mitochondrion</keyword>
<keyword evidence="3 8" id="KW-0812">Transmembrane</keyword>
<evidence type="ECO:0000313" key="11">
    <source>
        <dbReference type="Proteomes" id="UP000011518"/>
    </source>
</evidence>
<evidence type="ECO:0000313" key="10">
    <source>
        <dbReference type="EMBL" id="ELV09563.1"/>
    </source>
</evidence>
<evidence type="ECO:0000256" key="4">
    <source>
        <dbReference type="ARBA" id="ARBA00022787"/>
    </source>
</evidence>
<dbReference type="Proteomes" id="UP000011518">
    <property type="component" value="Unassembled WGS sequence"/>
</dbReference>
<dbReference type="GO" id="GO:0043066">
    <property type="term" value="P:negative regulation of apoptotic process"/>
    <property type="evidence" value="ECO:0007669"/>
    <property type="project" value="TreeGrafter"/>
</dbReference>
<dbReference type="GO" id="GO:0005741">
    <property type="term" value="C:mitochondrial outer membrane"/>
    <property type="evidence" value="ECO:0007669"/>
    <property type="project" value="UniProtKB-SubCell"/>
</dbReference>
<evidence type="ECO:0000259" key="9">
    <source>
        <dbReference type="Pfam" id="PF05644"/>
    </source>
</evidence>
<gene>
    <name evidence="10" type="ORF">TREES_T100003693</name>
</gene>
<evidence type="ECO:0000256" key="3">
    <source>
        <dbReference type="ARBA" id="ARBA00022692"/>
    </source>
</evidence>
<dbReference type="EMBL" id="KB370239">
    <property type="protein sequence ID" value="ELV09563.1"/>
    <property type="molecule type" value="Genomic_DNA"/>
</dbReference>
<keyword evidence="11" id="KW-1185">Reference proteome</keyword>
<dbReference type="STRING" id="246437.L8XZU7"/>
<feature type="transmembrane region" description="Helical" evidence="8">
    <location>
        <begin position="86"/>
        <end position="104"/>
    </location>
</feature>
<sequence>MEQGSQLPRMLREADHGEAHVSEYPGSFQSMQFPYESNPEGDVIAEIGLEGLSVLEMEVMRRQLHFITNRLNALEEQGATWRQRDALFFTLLVSTCIANLWLWMRQ</sequence>
<evidence type="ECO:0000256" key="5">
    <source>
        <dbReference type="ARBA" id="ARBA00022989"/>
    </source>
</evidence>
<keyword evidence="5 8" id="KW-1133">Transmembrane helix</keyword>
<feature type="domain" description="Mff-like" evidence="9">
    <location>
        <begin position="35"/>
        <end position="105"/>
    </location>
</feature>